<dbReference type="AlphaFoldDB" id="A0ABD1ZDP8"/>
<evidence type="ECO:0000256" key="6">
    <source>
        <dbReference type="ARBA" id="ARBA00022777"/>
    </source>
</evidence>
<feature type="binding site" evidence="10">
    <location>
        <position position="166"/>
    </location>
    <ligand>
        <name>ATP</name>
        <dbReference type="ChEBI" id="CHEBI:30616"/>
    </ligand>
</feature>
<keyword evidence="4" id="KW-0732">Signal</keyword>
<keyword evidence="8 13" id="KW-1133">Transmembrane helix</keyword>
<proteinExistence type="inferred from homology"/>
<dbReference type="Gene3D" id="1.10.510.10">
    <property type="entry name" value="Transferase(Phosphotransferase) domain 1"/>
    <property type="match status" value="1"/>
</dbReference>
<dbReference type="FunFam" id="3.30.200.20:FF:000178">
    <property type="entry name" value="serine/threonine-protein kinase PBS1-like"/>
    <property type="match status" value="1"/>
</dbReference>
<keyword evidence="11" id="KW-0723">Serine/threonine-protein kinase</keyword>
<keyword evidence="3 13" id="KW-0812">Transmembrane</keyword>
<comment type="subcellular location">
    <subcellularLocation>
        <location evidence="1">Membrane</location>
        <topology evidence="1">Single-pass membrane protein</topology>
    </subcellularLocation>
</comment>
<keyword evidence="6" id="KW-0418">Kinase</keyword>
<accession>A0ABD1ZDP8</accession>
<dbReference type="FunFam" id="1.10.510.10:FF:000384">
    <property type="entry name" value="G-type lectin S-receptor-like serine/threonine-protein kinase"/>
    <property type="match status" value="1"/>
</dbReference>
<feature type="transmembrane region" description="Helical" evidence="13">
    <location>
        <begin position="50"/>
        <end position="71"/>
    </location>
</feature>
<protein>
    <recommendedName>
        <fullName evidence="14">Protein kinase domain-containing protein</fullName>
    </recommendedName>
</protein>
<dbReference type="InterPro" id="IPR000719">
    <property type="entry name" value="Prot_kinase_dom"/>
</dbReference>
<evidence type="ECO:0000256" key="12">
    <source>
        <dbReference type="SAM" id="MobiDB-lite"/>
    </source>
</evidence>
<evidence type="ECO:0000256" key="4">
    <source>
        <dbReference type="ARBA" id="ARBA00022729"/>
    </source>
</evidence>
<evidence type="ECO:0000256" key="5">
    <source>
        <dbReference type="ARBA" id="ARBA00022741"/>
    </source>
</evidence>
<evidence type="ECO:0000256" key="13">
    <source>
        <dbReference type="SAM" id="Phobius"/>
    </source>
</evidence>
<dbReference type="GO" id="GO:0016020">
    <property type="term" value="C:membrane"/>
    <property type="evidence" value="ECO:0007669"/>
    <property type="project" value="UniProtKB-SubCell"/>
</dbReference>
<evidence type="ECO:0000256" key="1">
    <source>
        <dbReference type="ARBA" id="ARBA00004167"/>
    </source>
</evidence>
<feature type="domain" description="Protein kinase" evidence="14">
    <location>
        <begin position="129"/>
        <end position="399"/>
    </location>
</feature>
<dbReference type="PROSITE" id="PS50011">
    <property type="entry name" value="PROTEIN_KINASE_DOM"/>
    <property type="match status" value="1"/>
</dbReference>
<sequence>MPPASSAAKQFVAFRQSQKSVGVSYAYCGVGCQNGPCFNKGGGGVLGTGAIIGIVFGSAFIVFLGLLIIILRIRRKRMKKLGITSKGGHDMQKQSRDDDDDDPGKELAIDAGPILGMRYSFEFLNDATNGFAKELGRGAFGVVYKGVLLDGSEVAVKELVGHRAIKDFEVEVRTLGNINHANLVALRGFCLKRNHPLLVYEYVPNGSLDKWIFSKEKLLSWQTRVDVARGTARGLSYLHEELQIGQAIIHLDIKPENILLTEKFVPKVADFGMVKLLGQTKTKTIVCGGTFGYMAPEVYTGAVTPKMDVYSFGMVLLELVAGRRQLDYSLPDDRFFLPAWVVRKAFVHSEVDIVDPRLEGDFSEEQAQDLITIALLCLQRDPGSRPDIRAVFKMLEGWKVPRELPQSLVHELERTERLVRRPSQPLRLRSDSDSFFIDFGSDRSSQRRLDEGEPTSDDIYIVPSSESGRIASLNSSSMHVSLLR</sequence>
<feature type="compositionally biased region" description="Basic and acidic residues" evidence="12">
    <location>
        <begin position="87"/>
        <end position="96"/>
    </location>
</feature>
<dbReference type="SMART" id="SM00220">
    <property type="entry name" value="S_TKc"/>
    <property type="match status" value="1"/>
</dbReference>
<organism evidence="15 16">
    <name type="scientific">Riccia fluitans</name>
    <dbReference type="NCBI Taxonomy" id="41844"/>
    <lineage>
        <taxon>Eukaryota</taxon>
        <taxon>Viridiplantae</taxon>
        <taxon>Streptophyta</taxon>
        <taxon>Embryophyta</taxon>
        <taxon>Marchantiophyta</taxon>
        <taxon>Marchantiopsida</taxon>
        <taxon>Marchantiidae</taxon>
        <taxon>Marchantiales</taxon>
        <taxon>Ricciaceae</taxon>
        <taxon>Riccia</taxon>
    </lineage>
</organism>
<gene>
    <name evidence="15" type="ORF">R1flu_017625</name>
</gene>
<comment type="similarity">
    <text evidence="11">Belongs to the protein kinase superfamily.</text>
</comment>
<evidence type="ECO:0000256" key="9">
    <source>
        <dbReference type="ARBA" id="ARBA00023136"/>
    </source>
</evidence>
<dbReference type="Proteomes" id="UP001605036">
    <property type="component" value="Unassembled WGS sequence"/>
</dbReference>
<dbReference type="SUPFAM" id="SSF56112">
    <property type="entry name" value="Protein kinase-like (PK-like)"/>
    <property type="match status" value="1"/>
</dbReference>
<dbReference type="GO" id="GO:0005524">
    <property type="term" value="F:ATP binding"/>
    <property type="evidence" value="ECO:0007669"/>
    <property type="project" value="UniProtKB-UniRule"/>
</dbReference>
<dbReference type="InterPro" id="IPR011009">
    <property type="entry name" value="Kinase-like_dom_sf"/>
</dbReference>
<name>A0ABD1ZDP8_9MARC</name>
<keyword evidence="5 10" id="KW-0547">Nucleotide-binding</keyword>
<evidence type="ECO:0000256" key="10">
    <source>
        <dbReference type="PROSITE-ProRule" id="PRU10141"/>
    </source>
</evidence>
<dbReference type="PROSITE" id="PS00108">
    <property type="entry name" value="PROTEIN_KINASE_ST"/>
    <property type="match status" value="1"/>
</dbReference>
<dbReference type="GO" id="GO:0004674">
    <property type="term" value="F:protein serine/threonine kinase activity"/>
    <property type="evidence" value="ECO:0007669"/>
    <property type="project" value="UniProtKB-KW"/>
</dbReference>
<dbReference type="PANTHER" id="PTHR47974:SF9">
    <property type="entry name" value="RECEPTOR-LIKE SERINE_THREONINE-PROTEIN KINASE"/>
    <property type="match status" value="1"/>
</dbReference>
<evidence type="ECO:0000256" key="11">
    <source>
        <dbReference type="RuleBase" id="RU000304"/>
    </source>
</evidence>
<dbReference type="Pfam" id="PF00069">
    <property type="entry name" value="Pkinase"/>
    <property type="match status" value="1"/>
</dbReference>
<dbReference type="EMBL" id="JBHFFA010000001">
    <property type="protein sequence ID" value="KAL2649497.1"/>
    <property type="molecule type" value="Genomic_DNA"/>
</dbReference>
<feature type="region of interest" description="Disordered" evidence="12">
    <location>
        <begin position="84"/>
        <end position="105"/>
    </location>
</feature>
<keyword evidence="16" id="KW-1185">Reference proteome</keyword>
<keyword evidence="7 10" id="KW-0067">ATP-binding</keyword>
<comment type="caution">
    <text evidence="15">The sequence shown here is derived from an EMBL/GenBank/DDBJ whole genome shotgun (WGS) entry which is preliminary data.</text>
</comment>
<dbReference type="PROSITE" id="PS00107">
    <property type="entry name" value="PROTEIN_KINASE_ATP"/>
    <property type="match status" value="1"/>
</dbReference>
<dbReference type="InterPro" id="IPR017441">
    <property type="entry name" value="Protein_kinase_ATP_BS"/>
</dbReference>
<keyword evidence="9 13" id="KW-0472">Membrane</keyword>
<evidence type="ECO:0000259" key="14">
    <source>
        <dbReference type="PROSITE" id="PS50011"/>
    </source>
</evidence>
<evidence type="ECO:0000256" key="8">
    <source>
        <dbReference type="ARBA" id="ARBA00022989"/>
    </source>
</evidence>
<keyword evidence="2" id="KW-0808">Transferase</keyword>
<evidence type="ECO:0000256" key="3">
    <source>
        <dbReference type="ARBA" id="ARBA00022692"/>
    </source>
</evidence>
<evidence type="ECO:0000313" key="15">
    <source>
        <dbReference type="EMBL" id="KAL2649497.1"/>
    </source>
</evidence>
<dbReference type="Gene3D" id="3.30.200.20">
    <property type="entry name" value="Phosphorylase Kinase, domain 1"/>
    <property type="match status" value="1"/>
</dbReference>
<dbReference type="PANTHER" id="PTHR47974">
    <property type="entry name" value="OS07G0415500 PROTEIN"/>
    <property type="match status" value="1"/>
</dbReference>
<reference evidence="15 16" key="1">
    <citation type="submission" date="2024-09" db="EMBL/GenBank/DDBJ databases">
        <title>Chromosome-scale assembly of Riccia fluitans.</title>
        <authorList>
            <person name="Paukszto L."/>
            <person name="Sawicki J."/>
            <person name="Karawczyk K."/>
            <person name="Piernik-Szablinska J."/>
            <person name="Szczecinska M."/>
            <person name="Mazdziarz M."/>
        </authorList>
    </citation>
    <scope>NUCLEOTIDE SEQUENCE [LARGE SCALE GENOMIC DNA]</scope>
    <source>
        <strain evidence="15">Rf_01</strain>
        <tissue evidence="15">Aerial parts of the thallus</tissue>
    </source>
</reference>
<evidence type="ECO:0000313" key="16">
    <source>
        <dbReference type="Proteomes" id="UP001605036"/>
    </source>
</evidence>
<evidence type="ECO:0000256" key="2">
    <source>
        <dbReference type="ARBA" id="ARBA00022679"/>
    </source>
</evidence>
<dbReference type="InterPro" id="IPR008271">
    <property type="entry name" value="Ser/Thr_kinase_AS"/>
</dbReference>
<evidence type="ECO:0000256" key="7">
    <source>
        <dbReference type="ARBA" id="ARBA00022840"/>
    </source>
</evidence>